<feature type="domain" description="Leucine-binding protein" evidence="4">
    <location>
        <begin position="22"/>
        <end position="362"/>
    </location>
</feature>
<dbReference type="AlphaFoldDB" id="A0A2U2NA65"/>
<dbReference type="Gene3D" id="3.40.50.2300">
    <property type="match status" value="2"/>
</dbReference>
<dbReference type="Proteomes" id="UP000245474">
    <property type="component" value="Unassembled WGS sequence"/>
</dbReference>
<dbReference type="OrthoDB" id="9147078at2"/>
<protein>
    <submittedName>
        <fullName evidence="5">ABC transporter substrate-binding protein</fullName>
    </submittedName>
</protein>
<dbReference type="Pfam" id="PF13458">
    <property type="entry name" value="Peripla_BP_6"/>
    <property type="match status" value="1"/>
</dbReference>
<evidence type="ECO:0000313" key="6">
    <source>
        <dbReference type="Proteomes" id="UP000245474"/>
    </source>
</evidence>
<organism evidence="5 6">
    <name type="scientific">Sediminicurvatus halobius</name>
    <dbReference type="NCBI Taxonomy" id="2182432"/>
    <lineage>
        <taxon>Bacteria</taxon>
        <taxon>Pseudomonadati</taxon>
        <taxon>Pseudomonadota</taxon>
        <taxon>Gammaproteobacteria</taxon>
        <taxon>Chromatiales</taxon>
        <taxon>Ectothiorhodospiraceae</taxon>
        <taxon>Sediminicurvatus</taxon>
    </lineage>
</organism>
<dbReference type="PANTHER" id="PTHR47628">
    <property type="match status" value="1"/>
</dbReference>
<feature type="chain" id="PRO_5015458596" evidence="3">
    <location>
        <begin position="20"/>
        <end position="399"/>
    </location>
</feature>
<gene>
    <name evidence="5" type="ORF">DEM34_00555</name>
</gene>
<evidence type="ECO:0000256" key="2">
    <source>
        <dbReference type="ARBA" id="ARBA00022729"/>
    </source>
</evidence>
<feature type="signal peptide" evidence="3">
    <location>
        <begin position="1"/>
        <end position="19"/>
    </location>
</feature>
<dbReference type="EMBL" id="QFFI01000001">
    <property type="protein sequence ID" value="PWG65889.1"/>
    <property type="molecule type" value="Genomic_DNA"/>
</dbReference>
<evidence type="ECO:0000259" key="4">
    <source>
        <dbReference type="Pfam" id="PF13458"/>
    </source>
</evidence>
<dbReference type="InterPro" id="IPR028081">
    <property type="entry name" value="Leu-bd"/>
</dbReference>
<evidence type="ECO:0000256" key="1">
    <source>
        <dbReference type="ARBA" id="ARBA00010062"/>
    </source>
</evidence>
<name>A0A2U2NA65_9GAMM</name>
<comment type="caution">
    <text evidence="5">The sequence shown here is derived from an EMBL/GenBank/DDBJ whole genome shotgun (WGS) entry which is preliminary data.</text>
</comment>
<reference evidence="5 6" key="1">
    <citation type="submission" date="2018-05" db="EMBL/GenBank/DDBJ databases">
        <title>Spiribacter halobius sp. nov., a moderately halophilic bacterium isolated from marine solar saltern.</title>
        <authorList>
            <person name="Zheng W.-S."/>
            <person name="Lu D.-C."/>
            <person name="Du Z.-J."/>
        </authorList>
    </citation>
    <scope>NUCLEOTIDE SEQUENCE [LARGE SCALE GENOMIC DNA]</scope>
    <source>
        <strain evidence="5 6">E85</strain>
    </source>
</reference>
<dbReference type="PANTHER" id="PTHR47628:SF1">
    <property type="entry name" value="ALIPHATIC AMIDASE EXPRESSION-REGULATING PROTEIN"/>
    <property type="match status" value="1"/>
</dbReference>
<keyword evidence="2 3" id="KW-0732">Signal</keyword>
<dbReference type="InterPro" id="IPR028082">
    <property type="entry name" value="Peripla_BP_I"/>
</dbReference>
<accession>A0A2U2NA65</accession>
<keyword evidence="6" id="KW-1185">Reference proteome</keyword>
<proteinExistence type="inferred from homology"/>
<evidence type="ECO:0000313" key="5">
    <source>
        <dbReference type="EMBL" id="PWG65889.1"/>
    </source>
</evidence>
<sequence length="399" mass="43537">MLKGIGAALTLAFATGAAAQETVTIGAMHDLTGGLNIYGIQQSQALQLAVDKLNADGGVNGMDVEVVEYDTQSDDAKYTQYARTLILRDQVDAMFGGLASSSREAVRPVARQRKVPYFYSALYEGGVCDRYTFLTGVTPSQQLGVMMEWAAERYGDRFYVVAPDYNFGTISAHWVEHYAEELGGEVVGQDFLPLSQSNFSSSLQKIQDAEADVVVALPVGASQTSFYEQFAASGLKEDISVISTNYGSGNQQVVVSSEAGDGIIASQNYFMVVDTPANEEFVRLWREAYGEIEEPIISEANDTWNAVMLWAAAAEQAGSVESEQVIDALEGGIEIDSPEGRVRMLPSHHLMHQVYLVRGDDNHSFEVIQHFEDVMPAYEQQVCDLAANPGISEQFTPQD</sequence>
<comment type="similarity">
    <text evidence="1">Belongs to the leucine-binding protein family.</text>
</comment>
<evidence type="ECO:0000256" key="3">
    <source>
        <dbReference type="SAM" id="SignalP"/>
    </source>
</evidence>
<dbReference type="SUPFAM" id="SSF53822">
    <property type="entry name" value="Periplasmic binding protein-like I"/>
    <property type="match status" value="1"/>
</dbReference>